<dbReference type="KEGG" id="adp:NCTC12871_01564"/>
<evidence type="ECO:0000256" key="4">
    <source>
        <dbReference type="ARBA" id="ARBA00022519"/>
    </source>
</evidence>
<reference evidence="10 11" key="1">
    <citation type="submission" date="2018-12" db="EMBL/GenBank/DDBJ databases">
        <authorList>
            <consortium name="Pathogen Informatics"/>
        </authorList>
    </citation>
    <scope>NUCLEOTIDE SEQUENCE [LARGE SCALE GENOMIC DNA]</scope>
    <source>
        <strain evidence="10 11">NCTC12871</strain>
    </source>
</reference>
<evidence type="ECO:0000256" key="3">
    <source>
        <dbReference type="ARBA" id="ARBA00022475"/>
    </source>
</evidence>
<dbReference type="GO" id="GO:0030395">
    <property type="term" value="F:lactose binding"/>
    <property type="evidence" value="ECO:0007669"/>
    <property type="project" value="TreeGrafter"/>
</dbReference>
<proteinExistence type="predicted"/>
<dbReference type="SUPFAM" id="SSF103473">
    <property type="entry name" value="MFS general substrate transporter"/>
    <property type="match status" value="1"/>
</dbReference>
<dbReference type="EMBL" id="LR134510">
    <property type="protein sequence ID" value="VEJ10056.1"/>
    <property type="molecule type" value="Genomic_DNA"/>
</dbReference>
<dbReference type="NCBIfam" id="NF037955">
    <property type="entry name" value="mfs"/>
    <property type="match status" value="1"/>
</dbReference>
<keyword evidence="11" id="KW-1185">Reference proteome</keyword>
<evidence type="ECO:0000256" key="6">
    <source>
        <dbReference type="ARBA" id="ARBA00022989"/>
    </source>
</evidence>
<dbReference type="RefSeq" id="WP_126600479.1">
    <property type="nucleotide sequence ID" value="NZ_LR134510.1"/>
</dbReference>
<feature type="transmembrane region" description="Helical" evidence="8">
    <location>
        <begin position="301"/>
        <end position="320"/>
    </location>
</feature>
<sequence>MKLRPYPWLILSFFGYFCSYGVFMPFFPAWLKSQAYAAETIGFIMASAYIFRFAGSMFFTRFIKAAPQLLTALRGIAWGSCAIMVYMSFTVQNFWLLCAGLWLFSFVNSAGIPLSDTLATTWQFQVKLDYGRVRLIGSLAFMIGVTVFGAFIGYIGEQYVGWVVTALLFCYASAQMLPPSIMPKDHHDPDTAHIAPPSLVELLKNPITTRIIIAVALIQGSHAAYYVYSVIYWKHLGIPVETTSVLWGLSVLAEVIFFFFVTKLFGKWQLRNLFYISAIATGIRWALFPFAHTFAEILPLQLMHCLTFALNHYAIVRYISYQSPKAFANLQGLYNAIAGCGSLAILSILAGWLYGVSPTDTFLVMAAFAFLAIPFIPRKMKTIAVTSVDTVITEE</sequence>
<keyword evidence="3" id="KW-1003">Cell membrane</keyword>
<dbReference type="PANTHER" id="PTHR23522:SF10">
    <property type="entry name" value="3-PHENYLPROPIONIC ACID TRANSPORTER-RELATED"/>
    <property type="match status" value="1"/>
</dbReference>
<dbReference type="InterPro" id="IPR036259">
    <property type="entry name" value="MFS_trans_sf"/>
</dbReference>
<evidence type="ECO:0000256" key="7">
    <source>
        <dbReference type="ARBA" id="ARBA00023136"/>
    </source>
</evidence>
<feature type="transmembrane region" description="Helical" evidence="8">
    <location>
        <begin position="273"/>
        <end position="295"/>
    </location>
</feature>
<evidence type="ECO:0000256" key="1">
    <source>
        <dbReference type="ARBA" id="ARBA00004429"/>
    </source>
</evidence>
<dbReference type="GO" id="GO:0005886">
    <property type="term" value="C:plasma membrane"/>
    <property type="evidence" value="ECO:0007669"/>
    <property type="project" value="UniProtKB-SubCell"/>
</dbReference>
<feature type="transmembrane region" description="Helical" evidence="8">
    <location>
        <begin position="332"/>
        <end position="355"/>
    </location>
</feature>
<dbReference type="GO" id="GO:0008811">
    <property type="term" value="F:chloramphenicol O-acetyltransferase activity"/>
    <property type="evidence" value="ECO:0007669"/>
    <property type="project" value="UniProtKB-EC"/>
</dbReference>
<gene>
    <name evidence="10" type="primary">hcaT</name>
    <name evidence="10" type="ORF">NCTC12871_01564</name>
</gene>
<feature type="transmembrane region" description="Helical" evidence="8">
    <location>
        <begin position="71"/>
        <end position="88"/>
    </location>
</feature>
<dbReference type="NCBIfam" id="NF008346">
    <property type="entry name" value="PRK11128.1"/>
    <property type="match status" value="1"/>
</dbReference>
<dbReference type="InterPro" id="IPR026032">
    <property type="entry name" value="HcaT-like"/>
</dbReference>
<accession>A0A448TVT8</accession>
<dbReference type="Gene3D" id="1.20.1250.20">
    <property type="entry name" value="MFS general substrate transporter like domains"/>
    <property type="match status" value="2"/>
</dbReference>
<name>A0A448TVT8_9PAST</name>
<dbReference type="Proteomes" id="UP000279799">
    <property type="component" value="Chromosome"/>
</dbReference>
<dbReference type="AlphaFoldDB" id="A0A448TVT8"/>
<keyword evidence="5 8" id="KW-0812">Transmembrane</keyword>
<feature type="transmembrane region" description="Helical" evidence="8">
    <location>
        <begin position="36"/>
        <end position="59"/>
    </location>
</feature>
<keyword evidence="6 8" id="KW-1133">Transmembrane helix</keyword>
<dbReference type="EC" id="2.3.1.28" evidence="10"/>
<dbReference type="PANTHER" id="PTHR23522">
    <property type="entry name" value="BLL5896 PROTEIN"/>
    <property type="match status" value="1"/>
</dbReference>
<dbReference type="GO" id="GO:0015528">
    <property type="term" value="F:lactose:proton symporter activity"/>
    <property type="evidence" value="ECO:0007669"/>
    <property type="project" value="TreeGrafter"/>
</dbReference>
<evidence type="ECO:0000259" key="9">
    <source>
        <dbReference type="Pfam" id="PF12832"/>
    </source>
</evidence>
<feature type="transmembrane region" description="Helical" evidence="8">
    <location>
        <begin position="245"/>
        <end position="266"/>
    </location>
</feature>
<comment type="subcellular location">
    <subcellularLocation>
        <location evidence="1">Cell inner membrane</location>
        <topology evidence="1">Multi-pass membrane protein</topology>
    </subcellularLocation>
</comment>
<keyword evidence="7 8" id="KW-0472">Membrane</keyword>
<feature type="transmembrane region" description="Helical" evidence="8">
    <location>
        <begin position="211"/>
        <end position="233"/>
    </location>
</feature>
<dbReference type="OrthoDB" id="9150135at2"/>
<keyword evidence="4" id="KW-0997">Cell inner membrane</keyword>
<dbReference type="Pfam" id="PF12832">
    <property type="entry name" value="MFS_1_like"/>
    <property type="match status" value="1"/>
</dbReference>
<feature type="transmembrane region" description="Helical" evidence="8">
    <location>
        <begin position="7"/>
        <end position="30"/>
    </location>
</feature>
<feature type="transmembrane region" description="Helical" evidence="8">
    <location>
        <begin position="94"/>
        <end position="114"/>
    </location>
</feature>
<dbReference type="InterPro" id="IPR024989">
    <property type="entry name" value="MFS_assoc_dom"/>
</dbReference>
<evidence type="ECO:0000256" key="8">
    <source>
        <dbReference type="SAM" id="Phobius"/>
    </source>
</evidence>
<dbReference type="PIRSF" id="PIRSF004925">
    <property type="entry name" value="HcaT"/>
    <property type="match status" value="1"/>
</dbReference>
<keyword evidence="10" id="KW-0808">Transferase</keyword>
<evidence type="ECO:0000256" key="5">
    <source>
        <dbReference type="ARBA" id="ARBA00022692"/>
    </source>
</evidence>
<evidence type="ECO:0000313" key="11">
    <source>
        <dbReference type="Proteomes" id="UP000279799"/>
    </source>
</evidence>
<feature type="domain" description="Major facilitator superfamily associated" evidence="9">
    <location>
        <begin position="9"/>
        <end position="363"/>
    </location>
</feature>
<feature type="transmembrane region" description="Helical" evidence="8">
    <location>
        <begin position="135"/>
        <end position="153"/>
    </location>
</feature>
<protein>
    <submittedName>
        <fullName evidence="10">Putative 3-phenylpropionic acid transporter</fullName>
        <ecNumber evidence="10">2.3.1.28</ecNumber>
    </submittedName>
</protein>
<evidence type="ECO:0000256" key="2">
    <source>
        <dbReference type="ARBA" id="ARBA00022448"/>
    </source>
</evidence>
<organism evidence="10 11">
    <name type="scientific">Actinobacillus delphinicola</name>
    <dbReference type="NCBI Taxonomy" id="51161"/>
    <lineage>
        <taxon>Bacteria</taxon>
        <taxon>Pseudomonadati</taxon>
        <taxon>Pseudomonadota</taxon>
        <taxon>Gammaproteobacteria</taxon>
        <taxon>Pasteurellales</taxon>
        <taxon>Pasteurellaceae</taxon>
        <taxon>Actinobacillus</taxon>
    </lineage>
</organism>
<feature type="transmembrane region" description="Helical" evidence="8">
    <location>
        <begin position="159"/>
        <end position="177"/>
    </location>
</feature>
<keyword evidence="2" id="KW-0813">Transport</keyword>
<feature type="transmembrane region" description="Helical" evidence="8">
    <location>
        <begin position="361"/>
        <end position="377"/>
    </location>
</feature>
<evidence type="ECO:0000313" key="10">
    <source>
        <dbReference type="EMBL" id="VEJ10056.1"/>
    </source>
</evidence>
<keyword evidence="10" id="KW-0012">Acyltransferase</keyword>